<evidence type="ECO:0000313" key="2">
    <source>
        <dbReference type="EMBL" id="MFD1262260.1"/>
    </source>
</evidence>
<gene>
    <name evidence="2" type="ORF">ACFQ4M_01615</name>
</gene>
<organism evidence="2 3">
    <name type="scientific">Thauera mechernichensis</name>
    <dbReference type="NCBI Taxonomy" id="82788"/>
    <lineage>
        <taxon>Bacteria</taxon>
        <taxon>Pseudomonadati</taxon>
        <taxon>Pseudomonadota</taxon>
        <taxon>Betaproteobacteria</taxon>
        <taxon>Rhodocyclales</taxon>
        <taxon>Zoogloeaceae</taxon>
        <taxon>Thauera</taxon>
    </lineage>
</organism>
<feature type="signal peptide" evidence="1">
    <location>
        <begin position="1"/>
        <end position="24"/>
    </location>
</feature>
<dbReference type="Proteomes" id="UP001597158">
    <property type="component" value="Unassembled WGS sequence"/>
</dbReference>
<dbReference type="RefSeq" id="WP_277831618.1">
    <property type="nucleotide sequence ID" value="NZ_JARQZE010000003.1"/>
</dbReference>
<proteinExistence type="predicted"/>
<protein>
    <submittedName>
        <fullName evidence="2">Uncharacterized protein</fullName>
    </submittedName>
</protein>
<dbReference type="EMBL" id="JBHTMC010000002">
    <property type="protein sequence ID" value="MFD1262260.1"/>
    <property type="molecule type" value="Genomic_DNA"/>
</dbReference>
<evidence type="ECO:0000313" key="3">
    <source>
        <dbReference type="Proteomes" id="UP001597158"/>
    </source>
</evidence>
<keyword evidence="3" id="KW-1185">Reference proteome</keyword>
<accession>A0ABW3W8S0</accession>
<keyword evidence="1" id="KW-0732">Signal</keyword>
<sequence>MKHRIVIAGTCLLTGLAGVPACWAQPSLVDGEAIVLRCGGIGADESTRMRAEVSMYTLTLLYATAGGAYLADVHTRIEEPLGGRSVEAPCGPVGQVSVPEAGTYRVIATHEGVRQEHWVELRPGGGATLSLRWVD</sequence>
<feature type="chain" id="PRO_5046951459" evidence="1">
    <location>
        <begin position="25"/>
        <end position="135"/>
    </location>
</feature>
<reference evidence="3" key="1">
    <citation type="journal article" date="2019" name="Int. J. Syst. Evol. Microbiol.">
        <title>The Global Catalogue of Microorganisms (GCM) 10K type strain sequencing project: providing services to taxonomists for standard genome sequencing and annotation.</title>
        <authorList>
            <consortium name="The Broad Institute Genomics Platform"/>
            <consortium name="The Broad Institute Genome Sequencing Center for Infectious Disease"/>
            <person name="Wu L."/>
            <person name="Ma J."/>
        </authorList>
    </citation>
    <scope>NUCLEOTIDE SEQUENCE [LARGE SCALE GENOMIC DNA]</scope>
    <source>
        <strain evidence="3">CCUG 48884</strain>
    </source>
</reference>
<comment type="caution">
    <text evidence="2">The sequence shown here is derived from an EMBL/GenBank/DDBJ whole genome shotgun (WGS) entry which is preliminary data.</text>
</comment>
<name>A0ABW3W8S0_9RHOO</name>
<evidence type="ECO:0000256" key="1">
    <source>
        <dbReference type="SAM" id="SignalP"/>
    </source>
</evidence>